<dbReference type="EMBL" id="JAFEMC010000003">
    <property type="protein sequence ID" value="MBM6577088.1"/>
    <property type="molecule type" value="Genomic_DNA"/>
</dbReference>
<feature type="domain" description="BLUF" evidence="1">
    <location>
        <begin position="2"/>
        <end position="95"/>
    </location>
</feature>
<dbReference type="InterPro" id="IPR036046">
    <property type="entry name" value="Acylphosphatase-like_dom_sf"/>
</dbReference>
<protein>
    <submittedName>
        <fullName evidence="2">BLUF domain-containing protein</fullName>
    </submittedName>
</protein>
<evidence type="ECO:0000259" key="1">
    <source>
        <dbReference type="PROSITE" id="PS50925"/>
    </source>
</evidence>
<gene>
    <name evidence="2" type="ORF">ILT43_11965</name>
</gene>
<dbReference type="Proteomes" id="UP000763641">
    <property type="component" value="Unassembled WGS sequence"/>
</dbReference>
<organism evidence="2 3">
    <name type="scientific">Sphingomonas longa</name>
    <dbReference type="NCBI Taxonomy" id="2778730"/>
    <lineage>
        <taxon>Bacteria</taxon>
        <taxon>Pseudomonadati</taxon>
        <taxon>Pseudomonadota</taxon>
        <taxon>Alphaproteobacteria</taxon>
        <taxon>Sphingomonadales</taxon>
        <taxon>Sphingomonadaceae</taxon>
        <taxon>Sphingomonas</taxon>
    </lineage>
</organism>
<evidence type="ECO:0000313" key="2">
    <source>
        <dbReference type="EMBL" id="MBM6577088.1"/>
    </source>
</evidence>
<dbReference type="RefSeq" id="WP_204199186.1">
    <property type="nucleotide sequence ID" value="NZ_JAFEMC010000003.1"/>
</dbReference>
<dbReference type="SUPFAM" id="SSF54975">
    <property type="entry name" value="Acylphosphatase/BLUF domain-like"/>
    <property type="match status" value="1"/>
</dbReference>
<evidence type="ECO:0000313" key="3">
    <source>
        <dbReference type="Proteomes" id="UP000763641"/>
    </source>
</evidence>
<comment type="caution">
    <text evidence="2">The sequence shown here is derived from an EMBL/GenBank/DDBJ whole genome shotgun (WGS) entry which is preliminary data.</text>
</comment>
<dbReference type="PROSITE" id="PS50925">
    <property type="entry name" value="BLUF"/>
    <property type="match status" value="1"/>
</dbReference>
<name>A0ABS2D817_9SPHN</name>
<dbReference type="SMART" id="SM01034">
    <property type="entry name" value="BLUF"/>
    <property type="match status" value="1"/>
</dbReference>
<reference evidence="2 3" key="1">
    <citation type="submission" date="2020-12" db="EMBL/GenBank/DDBJ databases">
        <title>Sphingomonas sp.</title>
        <authorList>
            <person name="Kim M.K."/>
        </authorList>
    </citation>
    <scope>NUCLEOTIDE SEQUENCE [LARGE SCALE GENOMIC DNA]</scope>
    <source>
        <strain evidence="2 3">BT552</strain>
    </source>
</reference>
<dbReference type="Pfam" id="PF04940">
    <property type="entry name" value="BLUF"/>
    <property type="match status" value="1"/>
</dbReference>
<dbReference type="Gene3D" id="3.30.70.100">
    <property type="match status" value="1"/>
</dbReference>
<dbReference type="InterPro" id="IPR007024">
    <property type="entry name" value="BLUF_domain"/>
</dbReference>
<proteinExistence type="predicted"/>
<accession>A0ABS2D817</accession>
<keyword evidence="3" id="KW-1185">Reference proteome</keyword>
<sequence>MIRSILYVSRSTLVMPAEESRVQDIVDWSRGWNAEVGITGALMFTEKHFAQVIEGPLAPIAELMGKIRVDPRHTGIDVILDRLIPARQFAGWTMAYSGPEDFVEAQLAPLAAGRPPEGRNTAAHALIAVMQGLSRLGAA</sequence>